<evidence type="ECO:0000256" key="3">
    <source>
        <dbReference type="ARBA" id="ARBA00022448"/>
    </source>
</evidence>
<gene>
    <name evidence="5" type="ORF">OG398_06465</name>
</gene>
<dbReference type="SUPFAM" id="SSF53850">
    <property type="entry name" value="Periplasmic binding protein-like II"/>
    <property type="match status" value="1"/>
</dbReference>
<comment type="similarity">
    <text evidence="2">Belongs to the bacterial solute-binding protein 1 family.</text>
</comment>
<dbReference type="PANTHER" id="PTHR43649:SF31">
    <property type="entry name" value="SN-GLYCEROL-3-PHOSPHATE-BINDING PERIPLASMIC PROTEIN UGPB"/>
    <property type="match status" value="1"/>
</dbReference>
<dbReference type="PROSITE" id="PS51318">
    <property type="entry name" value="TAT"/>
    <property type="match status" value="1"/>
</dbReference>
<dbReference type="CDD" id="cd13585">
    <property type="entry name" value="PBP2_TMBP_like"/>
    <property type="match status" value="1"/>
</dbReference>
<keyword evidence="4" id="KW-0732">Signal</keyword>
<dbReference type="InterPro" id="IPR050490">
    <property type="entry name" value="Bact_solute-bd_prot1"/>
</dbReference>
<evidence type="ECO:0000256" key="2">
    <source>
        <dbReference type="ARBA" id="ARBA00008520"/>
    </source>
</evidence>
<sequence>MAVARRAVLGAAAVGAGAVGFARRAGFTPSKTGSAGADTLTFSLWGADSEIAAFQALARAYERRHHGIRVEIRMEPYQQMYTNMDALLSGGRAPDLFRCDYANLGMYSASGQLLDLSPYFGEAERAAFLPALWEAVCHEGRPYAVPHHTDTTAVLYRKDMFRAAGITEVPESLNDAWSWDEFTEICARLRKKVHGVYPFVYGWQQAGAFRWLSWLWEAGGRILDEDLSAPAIESAAGLRALRYTQDFFREGFVPPNSSVKSAAYPDALFTAGTVAMSFAGDFLLPTIDPALKKELYGVTFQPHGRYAATDLGGNAVVATRTTENPELAADFLKFLVEEENMARFCEQCVVLPTRRSLLGRPLDYAVRPDLMPVYAEQATALTPAMTAQVAVPSFGRINASLQDELEAAFVSSQPAEVTLRNIAESTRSALASA</sequence>
<comment type="subcellular location">
    <subcellularLocation>
        <location evidence="1">Cell envelope</location>
    </subcellularLocation>
</comment>
<keyword evidence="3" id="KW-0813">Transport</keyword>
<dbReference type="InterPro" id="IPR006059">
    <property type="entry name" value="SBP"/>
</dbReference>
<dbReference type="Gene3D" id="3.40.190.10">
    <property type="entry name" value="Periplasmic binding protein-like II"/>
    <property type="match status" value="1"/>
</dbReference>
<proteinExistence type="inferred from homology"/>
<protein>
    <submittedName>
        <fullName evidence="5">Sugar ABC transporter substrate-binding protein</fullName>
    </submittedName>
</protein>
<reference evidence="5" key="1">
    <citation type="submission" date="2022-10" db="EMBL/GenBank/DDBJ databases">
        <title>The complete genomes of actinobacterial strains from the NBC collection.</title>
        <authorList>
            <person name="Joergensen T.S."/>
            <person name="Alvarez Arevalo M."/>
            <person name="Sterndorff E.B."/>
            <person name="Faurdal D."/>
            <person name="Vuksanovic O."/>
            <person name="Mourched A.-S."/>
            <person name="Charusanti P."/>
            <person name="Shaw S."/>
            <person name="Blin K."/>
            <person name="Weber T."/>
        </authorList>
    </citation>
    <scope>NUCLEOTIDE SEQUENCE</scope>
    <source>
        <strain evidence="5">NBC_00008</strain>
    </source>
</reference>
<evidence type="ECO:0000256" key="4">
    <source>
        <dbReference type="ARBA" id="ARBA00022729"/>
    </source>
</evidence>
<dbReference type="EMBL" id="CP108313">
    <property type="protein sequence ID" value="WTW67936.1"/>
    <property type="molecule type" value="Genomic_DNA"/>
</dbReference>
<accession>A0AAU2VLQ3</accession>
<dbReference type="PANTHER" id="PTHR43649">
    <property type="entry name" value="ARABINOSE-BINDING PROTEIN-RELATED"/>
    <property type="match status" value="1"/>
</dbReference>
<dbReference type="AlphaFoldDB" id="A0AAU2VLQ3"/>
<dbReference type="InterPro" id="IPR006311">
    <property type="entry name" value="TAT_signal"/>
</dbReference>
<evidence type="ECO:0000313" key="5">
    <source>
        <dbReference type="EMBL" id="WTW67936.1"/>
    </source>
</evidence>
<evidence type="ECO:0000256" key="1">
    <source>
        <dbReference type="ARBA" id="ARBA00004196"/>
    </source>
</evidence>
<dbReference type="Pfam" id="PF01547">
    <property type="entry name" value="SBP_bac_1"/>
    <property type="match status" value="1"/>
</dbReference>
<organism evidence="5">
    <name type="scientific">Streptomyces sp. NBC_00008</name>
    <dbReference type="NCBI Taxonomy" id="2903610"/>
    <lineage>
        <taxon>Bacteria</taxon>
        <taxon>Bacillati</taxon>
        <taxon>Actinomycetota</taxon>
        <taxon>Actinomycetes</taxon>
        <taxon>Kitasatosporales</taxon>
        <taxon>Streptomycetaceae</taxon>
        <taxon>Streptomyces</taxon>
    </lineage>
</organism>
<name>A0AAU2VLQ3_9ACTN</name>
<dbReference type="GO" id="GO:0030313">
    <property type="term" value="C:cell envelope"/>
    <property type="evidence" value="ECO:0007669"/>
    <property type="project" value="UniProtKB-SubCell"/>
</dbReference>